<evidence type="ECO:0000256" key="1">
    <source>
        <dbReference type="SAM" id="MobiDB-lite"/>
    </source>
</evidence>
<feature type="region of interest" description="Disordered" evidence="1">
    <location>
        <begin position="1"/>
        <end position="54"/>
    </location>
</feature>
<reference evidence="3" key="1">
    <citation type="journal article" date="2019" name="Int. J. Syst. Evol. Microbiol.">
        <title>The Global Catalogue of Microorganisms (GCM) 10K type strain sequencing project: providing services to taxonomists for standard genome sequencing and annotation.</title>
        <authorList>
            <consortium name="The Broad Institute Genomics Platform"/>
            <consortium name="The Broad Institute Genome Sequencing Center for Infectious Disease"/>
            <person name="Wu L."/>
            <person name="Ma J."/>
        </authorList>
    </citation>
    <scope>NUCLEOTIDE SEQUENCE [LARGE SCALE GENOMIC DNA]</scope>
    <source>
        <strain evidence="3">JCM 10671</strain>
    </source>
</reference>
<organism evidence="2 3">
    <name type="scientific">Sporichthya brevicatena</name>
    <dbReference type="NCBI Taxonomy" id="171442"/>
    <lineage>
        <taxon>Bacteria</taxon>
        <taxon>Bacillati</taxon>
        <taxon>Actinomycetota</taxon>
        <taxon>Actinomycetes</taxon>
        <taxon>Sporichthyales</taxon>
        <taxon>Sporichthyaceae</taxon>
        <taxon>Sporichthya</taxon>
    </lineage>
</organism>
<protein>
    <submittedName>
        <fullName evidence="2">Uncharacterized protein</fullName>
    </submittedName>
</protein>
<evidence type="ECO:0000313" key="3">
    <source>
        <dbReference type="Proteomes" id="UP001500957"/>
    </source>
</evidence>
<dbReference type="Proteomes" id="UP001500957">
    <property type="component" value="Unassembled WGS sequence"/>
</dbReference>
<sequence length="72" mass="7302">MERAEGTSEIGPNGPRPGGASIRLSAMTEFEKNETTQATPGTEGAIAPAPQQPELHVGVGVLLGRMSSGEAA</sequence>
<evidence type="ECO:0000313" key="2">
    <source>
        <dbReference type="EMBL" id="GAA0628596.1"/>
    </source>
</evidence>
<accession>A0ABP3S7X5</accession>
<comment type="caution">
    <text evidence="2">The sequence shown here is derived from an EMBL/GenBank/DDBJ whole genome shotgun (WGS) entry which is preliminary data.</text>
</comment>
<keyword evidence="3" id="KW-1185">Reference proteome</keyword>
<proteinExistence type="predicted"/>
<dbReference type="EMBL" id="BAAAHE010000032">
    <property type="protein sequence ID" value="GAA0628596.1"/>
    <property type="molecule type" value="Genomic_DNA"/>
</dbReference>
<gene>
    <name evidence="2" type="ORF">GCM10009547_35330</name>
</gene>
<name>A0ABP3S7X5_9ACTN</name>